<evidence type="ECO:0000256" key="4">
    <source>
        <dbReference type="ARBA" id="ARBA00022857"/>
    </source>
</evidence>
<dbReference type="Gene3D" id="3.50.50.60">
    <property type="entry name" value="FAD/NAD(P)-binding domain"/>
    <property type="match status" value="2"/>
</dbReference>
<evidence type="ECO:0000256" key="5">
    <source>
        <dbReference type="ARBA" id="ARBA00023002"/>
    </source>
</evidence>
<feature type="binding site" evidence="6">
    <location>
        <position position="331"/>
    </location>
    <ligand>
        <name>FAD</name>
        <dbReference type="ChEBI" id="CHEBI:57692"/>
    </ligand>
</feature>
<keyword evidence="2 6" id="KW-0285">Flavoprotein</keyword>
<feature type="binding site" evidence="6">
    <location>
        <position position="44"/>
    </location>
    <ligand>
        <name>FAD</name>
        <dbReference type="ChEBI" id="CHEBI:57692"/>
    </ligand>
</feature>
<dbReference type="RefSeq" id="WP_091265942.1">
    <property type="nucleotide sequence ID" value="NZ_FNFK01000011.1"/>
</dbReference>
<dbReference type="InterPro" id="IPR023753">
    <property type="entry name" value="FAD/NAD-binding_dom"/>
</dbReference>
<comment type="subunit">
    <text evidence="1 6">Homodimer.</text>
</comment>
<dbReference type="Proteomes" id="UP000199433">
    <property type="component" value="Unassembled WGS sequence"/>
</dbReference>
<evidence type="ECO:0000256" key="2">
    <source>
        <dbReference type="ARBA" id="ARBA00022630"/>
    </source>
</evidence>
<evidence type="ECO:0000256" key="6">
    <source>
        <dbReference type="HAMAP-Rule" id="MF_01685"/>
    </source>
</evidence>
<feature type="domain" description="FAD/NAD(P)-binding" evidence="7">
    <location>
        <begin position="8"/>
        <end position="307"/>
    </location>
</feature>
<feature type="binding site" evidence="6">
    <location>
        <position position="36"/>
    </location>
    <ligand>
        <name>FAD</name>
        <dbReference type="ChEBI" id="CHEBI:57692"/>
    </ligand>
</feature>
<dbReference type="InterPro" id="IPR050097">
    <property type="entry name" value="Ferredoxin-NADP_redctase_2"/>
</dbReference>
<gene>
    <name evidence="8" type="ORF">SAMN04488098_101148</name>
</gene>
<dbReference type="STRING" id="426701.SAMN04488098_101148"/>
<keyword evidence="9" id="KW-1185">Reference proteome</keyword>
<keyword evidence="5 6" id="KW-0560">Oxidoreductase</keyword>
<feature type="binding site" evidence="6">
    <location>
        <position position="48"/>
    </location>
    <ligand>
        <name>FAD</name>
        <dbReference type="ChEBI" id="CHEBI:57692"/>
    </ligand>
</feature>
<dbReference type="Pfam" id="PF07992">
    <property type="entry name" value="Pyr_redox_2"/>
    <property type="match status" value="1"/>
</dbReference>
<comment type="similarity">
    <text evidence="6">Belongs to the ferredoxin--NADP reductase type 2 family.</text>
</comment>
<comment type="cofactor">
    <cofactor evidence="6">
        <name>FAD</name>
        <dbReference type="ChEBI" id="CHEBI:57692"/>
    </cofactor>
    <text evidence="6">Binds 1 FAD per subunit.</text>
</comment>
<evidence type="ECO:0000313" key="9">
    <source>
        <dbReference type="Proteomes" id="UP000199433"/>
    </source>
</evidence>
<dbReference type="InterPro" id="IPR022890">
    <property type="entry name" value="Fd--NADP_Rdtase_type_2"/>
</dbReference>
<feature type="binding site" evidence="6">
    <location>
        <position position="290"/>
    </location>
    <ligand>
        <name>FAD</name>
        <dbReference type="ChEBI" id="CHEBI:57692"/>
    </ligand>
</feature>
<keyword evidence="3 6" id="KW-0274">FAD</keyword>
<protein>
    <recommendedName>
        <fullName evidence="6">Ferredoxin--NADP reductase</fullName>
        <shortName evidence="6">FNR</shortName>
        <shortName evidence="6">Fd-NADP(+) reductase</shortName>
        <ecNumber evidence="6">1.18.1.2</ecNumber>
    </recommendedName>
</protein>
<dbReference type="InterPro" id="IPR036188">
    <property type="entry name" value="FAD/NAD-bd_sf"/>
</dbReference>
<dbReference type="PANTHER" id="PTHR48105">
    <property type="entry name" value="THIOREDOXIN REDUCTASE 1-RELATED-RELATED"/>
    <property type="match status" value="1"/>
</dbReference>
<dbReference type="PRINTS" id="PR00469">
    <property type="entry name" value="PNDRDTASEII"/>
</dbReference>
<evidence type="ECO:0000256" key="1">
    <source>
        <dbReference type="ARBA" id="ARBA00011738"/>
    </source>
</evidence>
<evidence type="ECO:0000259" key="7">
    <source>
        <dbReference type="Pfam" id="PF07992"/>
    </source>
</evidence>
<reference evidence="9" key="1">
    <citation type="submission" date="2016-10" db="EMBL/GenBank/DDBJ databases">
        <authorList>
            <person name="Varghese N."/>
            <person name="Submissions S."/>
        </authorList>
    </citation>
    <scope>NUCLEOTIDE SEQUENCE [LARGE SCALE GENOMIC DNA]</scope>
    <source>
        <strain evidence="9">DSM 19181</strain>
    </source>
</reference>
<dbReference type="PRINTS" id="PR00368">
    <property type="entry name" value="FADPNR"/>
</dbReference>
<organism evidence="8 9">
    <name type="scientific">Alkalibacterium thalassium</name>
    <dbReference type="NCBI Taxonomy" id="426701"/>
    <lineage>
        <taxon>Bacteria</taxon>
        <taxon>Bacillati</taxon>
        <taxon>Bacillota</taxon>
        <taxon>Bacilli</taxon>
        <taxon>Lactobacillales</taxon>
        <taxon>Carnobacteriaceae</taxon>
        <taxon>Alkalibacterium</taxon>
    </lineage>
</organism>
<evidence type="ECO:0000313" key="8">
    <source>
        <dbReference type="EMBL" id="SDK07374.1"/>
    </source>
</evidence>
<sequence>MDNTKITDCTIVGGGPAGLYASFYAGMRDLSVRLIEVKETLGGKLHFYPEKRIWDIGGMPPTHGADVMSYLKEQGTLFDPEIILKEKIVNIDKLKENLFKVISESGACYYSRSVIIAVGGGLVSPRKLNMHKASHYEQTNLHYRIFRIEDFSRKKVVIVGGGNSAIDWANELKETADELHLIHRNDTFRAHESQLRKLKESNVAIHSYTSIETLIPDEQGTGIQAIAVRNSQTGQLFTLSLDELIVNIGFDSEPNFYQEKTLKLNLKDNYYIEGNTQMQTSVEGIYAIGDIVDYEGKVRLIAGAFQDAINAVNQIKSTLLPVETPEVIMSSFHKGLQEK</sequence>
<feature type="binding site" evidence="6">
    <location>
        <position position="88"/>
    </location>
    <ligand>
        <name>FAD</name>
        <dbReference type="ChEBI" id="CHEBI:57692"/>
    </ligand>
</feature>
<comment type="caution">
    <text evidence="6">Lacks conserved residue(s) required for the propagation of feature annotation.</text>
</comment>
<accession>A0A1G8YY89</accession>
<dbReference type="SUPFAM" id="SSF51905">
    <property type="entry name" value="FAD/NAD(P)-binding domain"/>
    <property type="match status" value="1"/>
</dbReference>
<dbReference type="GO" id="GO:0050660">
    <property type="term" value="F:flavin adenine dinucleotide binding"/>
    <property type="evidence" value="ECO:0007669"/>
    <property type="project" value="UniProtKB-UniRule"/>
</dbReference>
<dbReference type="GO" id="GO:0004324">
    <property type="term" value="F:ferredoxin-NADP+ reductase activity"/>
    <property type="evidence" value="ECO:0007669"/>
    <property type="project" value="UniProtKB-UniRule"/>
</dbReference>
<comment type="catalytic activity">
    <reaction evidence="6">
        <text>2 reduced [2Fe-2S]-[ferredoxin] + NADP(+) + H(+) = 2 oxidized [2Fe-2S]-[ferredoxin] + NADPH</text>
        <dbReference type="Rhea" id="RHEA:20125"/>
        <dbReference type="Rhea" id="RHEA-COMP:10000"/>
        <dbReference type="Rhea" id="RHEA-COMP:10001"/>
        <dbReference type="ChEBI" id="CHEBI:15378"/>
        <dbReference type="ChEBI" id="CHEBI:33737"/>
        <dbReference type="ChEBI" id="CHEBI:33738"/>
        <dbReference type="ChEBI" id="CHEBI:57783"/>
        <dbReference type="ChEBI" id="CHEBI:58349"/>
        <dbReference type="EC" id="1.18.1.2"/>
    </reaction>
</comment>
<proteinExistence type="inferred from homology"/>
<dbReference type="GO" id="GO:0050661">
    <property type="term" value="F:NADP binding"/>
    <property type="evidence" value="ECO:0007669"/>
    <property type="project" value="UniProtKB-UniRule"/>
</dbReference>
<name>A0A1G8YY89_9LACT</name>
<dbReference type="EMBL" id="FNFK01000011">
    <property type="protein sequence ID" value="SDK07374.1"/>
    <property type="molecule type" value="Genomic_DNA"/>
</dbReference>
<keyword evidence="4 6" id="KW-0521">NADP</keyword>
<evidence type="ECO:0000256" key="3">
    <source>
        <dbReference type="ARBA" id="ARBA00022827"/>
    </source>
</evidence>
<dbReference type="OrthoDB" id="9806179at2"/>
<dbReference type="EC" id="1.18.1.2" evidence="6"/>
<dbReference type="HAMAP" id="MF_01685">
    <property type="entry name" value="FENR2"/>
    <property type="match status" value="1"/>
</dbReference>
<dbReference type="AlphaFoldDB" id="A0A1G8YY89"/>